<evidence type="ECO:0000313" key="11">
    <source>
        <dbReference type="Proteomes" id="UP000008555"/>
    </source>
</evidence>
<feature type="active site" description="Proton donor/acceptor" evidence="7">
    <location>
        <position position="214"/>
    </location>
</feature>
<dbReference type="GO" id="GO:0008360">
    <property type="term" value="P:regulation of cell shape"/>
    <property type="evidence" value="ECO:0007669"/>
    <property type="project" value="UniProtKB-UniRule"/>
</dbReference>
<feature type="domain" description="L,D-TPase catalytic" evidence="9">
    <location>
        <begin position="130"/>
        <end position="252"/>
    </location>
</feature>
<dbReference type="SUPFAM" id="SSF141523">
    <property type="entry name" value="L,D-transpeptidase catalytic domain-like"/>
    <property type="match status" value="1"/>
</dbReference>
<dbReference type="CDD" id="cd16913">
    <property type="entry name" value="YkuD_like"/>
    <property type="match status" value="1"/>
</dbReference>
<keyword evidence="8" id="KW-0732">Signal</keyword>
<evidence type="ECO:0000256" key="4">
    <source>
        <dbReference type="ARBA" id="ARBA00022960"/>
    </source>
</evidence>
<reference evidence="10 11" key="1">
    <citation type="journal article" date="2009" name="Infect. Immun.">
        <title>Comparative genomics reveal extensive transposon-mediated genomic plasticity and diversity among potential effector proteins within the genus Coxiella.</title>
        <authorList>
            <person name="Beare P.A."/>
            <person name="Unsworth N."/>
            <person name="Andoh M."/>
            <person name="Voth D.E."/>
            <person name="Omsland A."/>
            <person name="Gilk S.D."/>
            <person name="Williams K.P."/>
            <person name="Sobral B.W."/>
            <person name="Kupko J.J.III."/>
            <person name="Porcella S.F."/>
            <person name="Samuel J.E."/>
            <person name="Heinzen R.A."/>
        </authorList>
    </citation>
    <scope>NUCLEOTIDE SEQUENCE [LARGE SCALE GENOMIC DNA]</scope>
    <source>
        <strain evidence="10 11">Dugway 5J108-111</strain>
    </source>
</reference>
<protein>
    <submittedName>
        <fullName evidence="10">Enhanced entry protein</fullName>
    </submittedName>
</protein>
<comment type="pathway">
    <text evidence="1 7">Cell wall biogenesis; peptidoglycan biosynthesis.</text>
</comment>
<feature type="chain" id="PRO_5002736938" evidence="8">
    <location>
        <begin position="30"/>
        <end position="253"/>
    </location>
</feature>
<dbReference type="GO" id="GO:0016740">
    <property type="term" value="F:transferase activity"/>
    <property type="evidence" value="ECO:0007669"/>
    <property type="project" value="UniProtKB-KW"/>
</dbReference>
<dbReference type="Gene3D" id="2.40.440.10">
    <property type="entry name" value="L,D-transpeptidase catalytic domain-like"/>
    <property type="match status" value="1"/>
</dbReference>
<organism evidence="10 11">
    <name type="scientific">Coxiella burnetii (strain Dugway 5J108-111)</name>
    <dbReference type="NCBI Taxonomy" id="434922"/>
    <lineage>
        <taxon>Bacteria</taxon>
        <taxon>Pseudomonadati</taxon>
        <taxon>Pseudomonadota</taxon>
        <taxon>Gammaproteobacteria</taxon>
        <taxon>Legionellales</taxon>
        <taxon>Coxiellaceae</taxon>
        <taxon>Coxiella</taxon>
    </lineage>
</organism>
<dbReference type="PROSITE" id="PS51257">
    <property type="entry name" value="PROKAR_LIPOPROTEIN"/>
    <property type="match status" value="1"/>
</dbReference>
<dbReference type="GO" id="GO:0018104">
    <property type="term" value="P:peptidoglycan-protein cross-linking"/>
    <property type="evidence" value="ECO:0007669"/>
    <property type="project" value="TreeGrafter"/>
</dbReference>
<name>A9KE64_COXBN</name>
<dbReference type="InterPro" id="IPR038063">
    <property type="entry name" value="Transpep_catalytic_dom"/>
</dbReference>
<dbReference type="Pfam" id="PF03734">
    <property type="entry name" value="YkuD"/>
    <property type="match status" value="1"/>
</dbReference>
<evidence type="ECO:0000256" key="8">
    <source>
        <dbReference type="SAM" id="SignalP"/>
    </source>
</evidence>
<comment type="similarity">
    <text evidence="2">Belongs to the YkuD family.</text>
</comment>
<feature type="signal peptide" evidence="8">
    <location>
        <begin position="1"/>
        <end position="29"/>
    </location>
</feature>
<evidence type="ECO:0000256" key="7">
    <source>
        <dbReference type="PROSITE-ProRule" id="PRU01373"/>
    </source>
</evidence>
<dbReference type="EMBL" id="CP000733">
    <property type="protein sequence ID" value="ABS76710.2"/>
    <property type="molecule type" value="Genomic_DNA"/>
</dbReference>
<dbReference type="PROSITE" id="PS52029">
    <property type="entry name" value="LD_TPASE"/>
    <property type="match status" value="1"/>
</dbReference>
<dbReference type="AlphaFoldDB" id="A9KE64"/>
<keyword evidence="3" id="KW-0808">Transferase</keyword>
<feature type="active site" description="Nucleophile" evidence="7">
    <location>
        <position position="227"/>
    </location>
</feature>
<gene>
    <name evidence="10" type="primary">enhA2</name>
    <name evidence="10" type="ordered locus">CBUD_1222</name>
</gene>
<evidence type="ECO:0000256" key="3">
    <source>
        <dbReference type="ARBA" id="ARBA00022679"/>
    </source>
</evidence>
<keyword evidence="6 7" id="KW-0961">Cell wall biogenesis/degradation</keyword>
<proteinExistence type="inferred from homology"/>
<evidence type="ECO:0000256" key="6">
    <source>
        <dbReference type="ARBA" id="ARBA00023316"/>
    </source>
</evidence>
<dbReference type="PANTHER" id="PTHR30582">
    <property type="entry name" value="L,D-TRANSPEPTIDASE"/>
    <property type="match status" value="1"/>
</dbReference>
<dbReference type="GO" id="GO:0071555">
    <property type="term" value="P:cell wall organization"/>
    <property type="evidence" value="ECO:0007669"/>
    <property type="project" value="UniProtKB-UniRule"/>
</dbReference>
<sequence>MMKYLNLRKIFLTAVSALLISSCSSSLHAPASSTQGYLGRPKFFPAESAKSFYGRELCHAKGYHCIKIKMGDTWQKLFPDEKERQLVMRLNRMNMPVSLRPWILVPDNLSEITYHDVSPLPLKLNTKGKKLLLINLREHAFAAYDPQGNLVHWGPISAGKDICADGENCETVTGKFRIFRVHGENCKSGKYPIETNGGAPMLYCMFFYRGWAIHGSTLPGYHNSHGCVRLFHEDAKWLNQFFIKIGTTIHVAS</sequence>
<dbReference type="InterPro" id="IPR005490">
    <property type="entry name" value="LD_TPept_cat_dom"/>
</dbReference>
<dbReference type="InterPro" id="IPR050979">
    <property type="entry name" value="LD-transpeptidase"/>
</dbReference>
<dbReference type="FunFam" id="2.40.440.10:FF:000014">
    <property type="entry name" value="Enhanced entry protein"/>
    <property type="match status" value="1"/>
</dbReference>
<dbReference type="UniPathway" id="UPA00219"/>
<evidence type="ECO:0000256" key="1">
    <source>
        <dbReference type="ARBA" id="ARBA00004752"/>
    </source>
</evidence>
<dbReference type="Proteomes" id="UP000008555">
    <property type="component" value="Chromosome"/>
</dbReference>
<dbReference type="PANTHER" id="PTHR30582:SF2">
    <property type="entry name" value="L,D-TRANSPEPTIDASE YCIB-RELATED"/>
    <property type="match status" value="1"/>
</dbReference>
<keyword evidence="4 7" id="KW-0133">Cell shape</keyword>
<evidence type="ECO:0000259" key="9">
    <source>
        <dbReference type="PROSITE" id="PS52029"/>
    </source>
</evidence>
<dbReference type="RefSeq" id="WP_011996977.1">
    <property type="nucleotide sequence ID" value="NC_009727.1"/>
</dbReference>
<dbReference type="GO" id="GO:0071972">
    <property type="term" value="F:peptidoglycan L,D-transpeptidase activity"/>
    <property type="evidence" value="ECO:0007669"/>
    <property type="project" value="TreeGrafter"/>
</dbReference>
<evidence type="ECO:0000313" key="10">
    <source>
        <dbReference type="EMBL" id="ABS76710.2"/>
    </source>
</evidence>
<accession>A9KE64</accession>
<keyword evidence="5 7" id="KW-0573">Peptidoglycan synthesis</keyword>
<dbReference type="HOGENOM" id="CLU_1132120_0_0_6"/>
<dbReference type="GO" id="GO:0005576">
    <property type="term" value="C:extracellular region"/>
    <property type="evidence" value="ECO:0007669"/>
    <property type="project" value="TreeGrafter"/>
</dbReference>
<evidence type="ECO:0000256" key="5">
    <source>
        <dbReference type="ARBA" id="ARBA00022984"/>
    </source>
</evidence>
<dbReference type="KEGG" id="cbd:CBUD_1222"/>
<evidence type="ECO:0000256" key="2">
    <source>
        <dbReference type="ARBA" id="ARBA00005992"/>
    </source>
</evidence>